<feature type="active site" evidence="13">
    <location>
        <position position="10"/>
    </location>
</feature>
<evidence type="ECO:0000313" key="17">
    <source>
        <dbReference type="EMBL" id="KKT38858.1"/>
    </source>
</evidence>
<evidence type="ECO:0000256" key="10">
    <source>
        <dbReference type="ARBA" id="ARBA00023211"/>
    </source>
</evidence>
<evidence type="ECO:0000256" key="6">
    <source>
        <dbReference type="ARBA" id="ARBA00022840"/>
    </source>
</evidence>
<protein>
    <recommendedName>
        <fullName evidence="12">D-alanine--D-alanine ligase</fullName>
        <ecNumber evidence="12">6.3.2.4</ecNumber>
    </recommendedName>
    <alternativeName>
        <fullName evidence="12">D-Ala-D-Ala ligase</fullName>
    </alternativeName>
    <alternativeName>
        <fullName evidence="12">D-alanylalanine synthetase</fullName>
    </alternativeName>
</protein>
<keyword evidence="3 12" id="KW-0436">Ligase</keyword>
<dbReference type="GO" id="GO:0005524">
    <property type="term" value="F:ATP binding"/>
    <property type="evidence" value="ECO:0007669"/>
    <property type="project" value="UniProtKB-UniRule"/>
</dbReference>
<dbReference type="PROSITE" id="PS00843">
    <property type="entry name" value="DALA_DALA_LIGASE_1"/>
    <property type="match status" value="1"/>
</dbReference>
<keyword evidence="5 15" id="KW-0547">Nucleotide-binding</keyword>
<comment type="similarity">
    <text evidence="2 12">Belongs to the D-alanine--D-alanine ligase family.</text>
</comment>
<keyword evidence="11 12" id="KW-0961">Cell wall biogenesis/degradation</keyword>
<dbReference type="Gene3D" id="3.30.1490.20">
    <property type="entry name" value="ATP-grasp fold, A domain"/>
    <property type="match status" value="1"/>
</dbReference>
<keyword evidence="7 14" id="KW-0460">Magnesium</keyword>
<dbReference type="InterPro" id="IPR016185">
    <property type="entry name" value="PreATP-grasp_dom_sf"/>
</dbReference>
<name>A0A0G1GXB7_9BACT</name>
<feature type="domain" description="ATP-grasp" evidence="16">
    <location>
        <begin position="118"/>
        <end position="326"/>
    </location>
</feature>
<evidence type="ECO:0000313" key="18">
    <source>
        <dbReference type="Proteomes" id="UP000034097"/>
    </source>
</evidence>
<comment type="catalytic activity">
    <reaction evidence="12">
        <text>2 D-alanine + ATP = D-alanyl-D-alanine + ADP + phosphate + H(+)</text>
        <dbReference type="Rhea" id="RHEA:11224"/>
        <dbReference type="ChEBI" id="CHEBI:15378"/>
        <dbReference type="ChEBI" id="CHEBI:30616"/>
        <dbReference type="ChEBI" id="CHEBI:43474"/>
        <dbReference type="ChEBI" id="CHEBI:57416"/>
        <dbReference type="ChEBI" id="CHEBI:57822"/>
        <dbReference type="ChEBI" id="CHEBI:456216"/>
        <dbReference type="EC" id="6.3.2.4"/>
    </reaction>
</comment>
<keyword evidence="12" id="KW-0963">Cytoplasm</keyword>
<keyword evidence="10 14" id="KW-0464">Manganese</keyword>
<comment type="caution">
    <text evidence="17">The sequence shown here is derived from an EMBL/GenBank/DDBJ whole genome shotgun (WGS) entry which is preliminary data.</text>
</comment>
<evidence type="ECO:0000256" key="5">
    <source>
        <dbReference type="ARBA" id="ARBA00022741"/>
    </source>
</evidence>
<dbReference type="PIRSF" id="PIRSF039102">
    <property type="entry name" value="Ddl/VanB"/>
    <property type="match status" value="1"/>
</dbReference>
<comment type="subcellular location">
    <subcellularLocation>
        <location evidence="12">Cytoplasm</location>
    </subcellularLocation>
</comment>
<dbReference type="Gene3D" id="3.40.50.20">
    <property type="match status" value="1"/>
</dbReference>
<comment type="pathway">
    <text evidence="12">Cell wall biogenesis; peptidoglycan biosynthesis.</text>
</comment>
<evidence type="ECO:0000256" key="9">
    <source>
        <dbReference type="ARBA" id="ARBA00022984"/>
    </source>
</evidence>
<proteinExistence type="inferred from homology"/>
<sequence length="359" mass="39358">MVLYGGVSPEHEVAIISAGEWFMGGENYLKPDFYKDLEKVKSSGKQVILSANRGWGLMQKGLLGFAPVGVQIDVVFPVFHGSNGEDGTIQGLLELANLPYVFSGVLGGSAGMDKYVTKRVAEGLGMNVAPDKLVVREGWNESKLKTVLKEVKFPVFVKPATLGSTIGITRVEKPSELGDAIEVGFHYDDRVLVEDGIDLEKEVNISVLGNGPYEVSVTEQPVTKDKLLSFKDKYIASSSSKTQGMASAKRMIPAPITKEQQATIEKWSRNIFRAINGKGLARVDFIIDEKGKVYFNEINTIPGSLSFYLWERSGYPFGKLVTKLIQLAEESWEEKQKKVTVFESNILAGLGRLGVKGKA</sequence>
<dbReference type="InterPro" id="IPR011127">
    <property type="entry name" value="Dala_Dala_lig_N"/>
</dbReference>
<evidence type="ECO:0000256" key="4">
    <source>
        <dbReference type="ARBA" id="ARBA00022723"/>
    </source>
</evidence>
<feature type="binding site" evidence="14">
    <location>
        <position position="297"/>
    </location>
    <ligand>
        <name>Mg(2+)</name>
        <dbReference type="ChEBI" id="CHEBI:18420"/>
        <label>2</label>
    </ligand>
</feature>
<dbReference type="GO" id="GO:0008360">
    <property type="term" value="P:regulation of cell shape"/>
    <property type="evidence" value="ECO:0007669"/>
    <property type="project" value="UniProtKB-KW"/>
</dbReference>
<dbReference type="GO" id="GO:0009252">
    <property type="term" value="P:peptidoglycan biosynthetic process"/>
    <property type="evidence" value="ECO:0007669"/>
    <property type="project" value="UniProtKB-UniRule"/>
</dbReference>
<accession>A0A0G1GXB7</accession>
<evidence type="ECO:0000259" key="16">
    <source>
        <dbReference type="PROSITE" id="PS50975"/>
    </source>
</evidence>
<evidence type="ECO:0000256" key="1">
    <source>
        <dbReference type="ARBA" id="ARBA00001936"/>
    </source>
</evidence>
<evidence type="ECO:0000256" key="7">
    <source>
        <dbReference type="ARBA" id="ARBA00022842"/>
    </source>
</evidence>
<dbReference type="InterPro" id="IPR005905">
    <property type="entry name" value="D_ala_D_ala"/>
</dbReference>
<evidence type="ECO:0000256" key="15">
    <source>
        <dbReference type="PROSITE-ProRule" id="PRU00409"/>
    </source>
</evidence>
<dbReference type="PROSITE" id="PS50975">
    <property type="entry name" value="ATP_GRASP"/>
    <property type="match status" value="1"/>
</dbReference>
<evidence type="ECO:0000256" key="2">
    <source>
        <dbReference type="ARBA" id="ARBA00010871"/>
    </source>
</evidence>
<dbReference type="PROSITE" id="PS00844">
    <property type="entry name" value="DALA_DALA_LIGASE_2"/>
    <property type="match status" value="1"/>
</dbReference>
<evidence type="ECO:0000256" key="14">
    <source>
        <dbReference type="PIRSR" id="PIRSR039102-3"/>
    </source>
</evidence>
<dbReference type="SUPFAM" id="SSF56059">
    <property type="entry name" value="Glutathione synthetase ATP-binding domain-like"/>
    <property type="match status" value="1"/>
</dbReference>
<dbReference type="UniPathway" id="UPA00219"/>
<dbReference type="SUPFAM" id="SSF52440">
    <property type="entry name" value="PreATP-grasp domain"/>
    <property type="match status" value="1"/>
</dbReference>
<feature type="active site" evidence="13">
    <location>
        <position position="304"/>
    </location>
</feature>
<reference evidence="17 18" key="1">
    <citation type="journal article" date="2015" name="Nature">
        <title>rRNA introns, odd ribosomes, and small enigmatic genomes across a large radiation of phyla.</title>
        <authorList>
            <person name="Brown C.T."/>
            <person name="Hug L.A."/>
            <person name="Thomas B.C."/>
            <person name="Sharon I."/>
            <person name="Castelle C.J."/>
            <person name="Singh A."/>
            <person name="Wilkins M.J."/>
            <person name="Williams K.H."/>
            <person name="Banfield J.F."/>
        </authorList>
    </citation>
    <scope>NUCLEOTIDE SEQUENCE [LARGE SCALE GENOMIC DNA]</scope>
</reference>
<keyword evidence="8 12" id="KW-0133">Cell shape</keyword>
<evidence type="ECO:0000256" key="8">
    <source>
        <dbReference type="ARBA" id="ARBA00022960"/>
    </source>
</evidence>
<dbReference type="HAMAP" id="MF_00047">
    <property type="entry name" value="Dala_Dala_lig"/>
    <property type="match status" value="1"/>
</dbReference>
<feature type="binding site" evidence="14">
    <location>
        <position position="284"/>
    </location>
    <ligand>
        <name>Mg(2+)</name>
        <dbReference type="ChEBI" id="CHEBI:18420"/>
        <label>1</label>
    </ligand>
</feature>
<dbReference type="GO" id="GO:0008716">
    <property type="term" value="F:D-alanine-D-alanine ligase activity"/>
    <property type="evidence" value="ECO:0007669"/>
    <property type="project" value="UniProtKB-UniRule"/>
</dbReference>
<feature type="binding site" evidence="14">
    <location>
        <position position="299"/>
    </location>
    <ligand>
        <name>Mg(2+)</name>
        <dbReference type="ChEBI" id="CHEBI:18420"/>
        <label>2</label>
    </ligand>
</feature>
<dbReference type="GO" id="GO:0046872">
    <property type="term" value="F:metal ion binding"/>
    <property type="evidence" value="ECO:0007669"/>
    <property type="project" value="UniProtKB-KW"/>
</dbReference>
<feature type="active site" evidence="13">
    <location>
        <position position="164"/>
    </location>
</feature>
<dbReference type="Proteomes" id="UP000034097">
    <property type="component" value="Unassembled WGS sequence"/>
</dbReference>
<dbReference type="InterPro" id="IPR013815">
    <property type="entry name" value="ATP_grasp_subdomain_1"/>
</dbReference>
<comment type="cofactor">
    <cofactor evidence="14">
        <name>Mg(2+)</name>
        <dbReference type="ChEBI" id="CHEBI:18420"/>
    </cofactor>
    <cofactor evidence="14">
        <name>Mn(2+)</name>
        <dbReference type="ChEBI" id="CHEBI:29035"/>
    </cofactor>
    <text evidence="14">Binds 2 magnesium or manganese ions per subunit.</text>
</comment>
<evidence type="ECO:0000256" key="3">
    <source>
        <dbReference type="ARBA" id="ARBA00022598"/>
    </source>
</evidence>
<dbReference type="Gene3D" id="3.30.470.20">
    <property type="entry name" value="ATP-grasp fold, B domain"/>
    <property type="match status" value="1"/>
</dbReference>
<dbReference type="InterPro" id="IPR000291">
    <property type="entry name" value="D-Ala_lig_Van_CS"/>
</dbReference>
<dbReference type="PATRIC" id="fig|1618402.3.peg.369"/>
<keyword evidence="4 14" id="KW-0479">Metal-binding</keyword>
<dbReference type="EMBL" id="LCHQ01000011">
    <property type="protein sequence ID" value="KKT38858.1"/>
    <property type="molecule type" value="Genomic_DNA"/>
</dbReference>
<dbReference type="AlphaFoldDB" id="A0A0G1GXB7"/>
<evidence type="ECO:0000256" key="13">
    <source>
        <dbReference type="PIRSR" id="PIRSR039102-1"/>
    </source>
</evidence>
<dbReference type="PANTHER" id="PTHR23132">
    <property type="entry name" value="D-ALANINE--D-ALANINE LIGASE"/>
    <property type="match status" value="1"/>
</dbReference>
<comment type="cofactor">
    <cofactor evidence="1">
        <name>Mn(2+)</name>
        <dbReference type="ChEBI" id="CHEBI:29035"/>
    </cofactor>
</comment>
<dbReference type="InterPro" id="IPR011095">
    <property type="entry name" value="Dala_Dala_lig_C"/>
</dbReference>
<evidence type="ECO:0000256" key="11">
    <source>
        <dbReference type="ARBA" id="ARBA00023316"/>
    </source>
</evidence>
<organism evidence="17 18">
    <name type="scientific">Candidatus Collierbacteria bacterium GW2011_GWF1_44_12</name>
    <dbReference type="NCBI Taxonomy" id="1618402"/>
    <lineage>
        <taxon>Bacteria</taxon>
        <taxon>Candidatus Collieribacteriota</taxon>
    </lineage>
</organism>
<dbReference type="EC" id="6.3.2.4" evidence="12"/>
<dbReference type="PANTHER" id="PTHR23132:SF25">
    <property type="entry name" value="D-ALANINE--D-ALANINE LIGASE A"/>
    <property type="match status" value="1"/>
</dbReference>
<keyword evidence="9 12" id="KW-0573">Peptidoglycan synthesis</keyword>
<gene>
    <name evidence="12" type="primary">ddl</name>
    <name evidence="17" type="ORF">UW26_C0011G0009</name>
</gene>
<feature type="binding site" evidence="14">
    <location>
        <position position="297"/>
    </location>
    <ligand>
        <name>Mg(2+)</name>
        <dbReference type="ChEBI" id="CHEBI:18420"/>
        <label>1</label>
    </ligand>
</feature>
<dbReference type="GO" id="GO:0005829">
    <property type="term" value="C:cytosol"/>
    <property type="evidence" value="ECO:0007669"/>
    <property type="project" value="TreeGrafter"/>
</dbReference>
<dbReference type="GO" id="GO:0071555">
    <property type="term" value="P:cell wall organization"/>
    <property type="evidence" value="ECO:0007669"/>
    <property type="project" value="UniProtKB-KW"/>
</dbReference>
<keyword evidence="6 15" id="KW-0067">ATP-binding</keyword>
<dbReference type="InterPro" id="IPR011761">
    <property type="entry name" value="ATP-grasp"/>
</dbReference>
<dbReference type="Pfam" id="PF07478">
    <property type="entry name" value="Dala_Dala_lig_C"/>
    <property type="match status" value="1"/>
</dbReference>
<comment type="function">
    <text evidence="12">Cell wall formation.</text>
</comment>
<dbReference type="Pfam" id="PF01820">
    <property type="entry name" value="Dala_Dala_lig_N"/>
    <property type="match status" value="1"/>
</dbReference>
<evidence type="ECO:0000256" key="12">
    <source>
        <dbReference type="HAMAP-Rule" id="MF_00047"/>
    </source>
</evidence>